<name>A0AAP9MBA0_CLOIN</name>
<proteinExistence type="predicted"/>
<sequence length="96" mass="11259">MKFYNIYEKEDVAALALYHLPFYSSLQFTTVKHLSVTSESLYQTPFSFKQLNHLYVTVLELKTAAPLFITGNTRSEKTCLYWVEVSSFAQLHQRRE</sequence>
<dbReference type="AlphaFoldDB" id="A0AAP9MBA0"/>
<evidence type="ECO:0000313" key="2">
    <source>
        <dbReference type="Proteomes" id="UP000503330"/>
    </source>
</evidence>
<dbReference type="EMBL" id="CP048838">
    <property type="protein sequence ID" value="QJA01000.1"/>
    <property type="molecule type" value="Genomic_DNA"/>
</dbReference>
<evidence type="ECO:0000313" key="1">
    <source>
        <dbReference type="EMBL" id="QJA01000.1"/>
    </source>
</evidence>
<protein>
    <submittedName>
        <fullName evidence="1">Uncharacterized protein</fullName>
    </submittedName>
</protein>
<gene>
    <name evidence="1" type="ORF">G4D54_00550</name>
</gene>
<organism evidence="1 2">
    <name type="scientific">Clostridium innocuum</name>
    <dbReference type="NCBI Taxonomy" id="1522"/>
    <lineage>
        <taxon>Bacteria</taxon>
        <taxon>Bacillati</taxon>
        <taxon>Bacillota</taxon>
        <taxon>Clostridia</taxon>
        <taxon>Eubacteriales</taxon>
        <taxon>Clostridiaceae</taxon>
        <taxon>Clostridium</taxon>
    </lineage>
</organism>
<dbReference type="GeneID" id="61923981"/>
<dbReference type="RefSeq" id="WP_002606785.1">
    <property type="nucleotide sequence ID" value="NZ_BAAACC010000014.1"/>
</dbReference>
<reference evidence="1 2" key="1">
    <citation type="submission" date="2020-02" db="EMBL/GenBank/DDBJ databases">
        <authorList>
            <person name="Kociolek L.K."/>
            <person name="Ozer E.A."/>
        </authorList>
    </citation>
    <scope>NUCLEOTIDE SEQUENCE [LARGE SCALE GENOMIC DNA]</scope>
    <source>
        <strain evidence="1 2">ATCC 14501</strain>
    </source>
</reference>
<dbReference type="Proteomes" id="UP000503330">
    <property type="component" value="Chromosome"/>
</dbReference>
<accession>A0AAP9MBA0</accession>